<dbReference type="Proteomes" id="UP000075517">
    <property type="component" value="Unassembled WGS sequence"/>
</dbReference>
<proteinExistence type="predicted"/>
<dbReference type="Gene3D" id="2.60.120.10">
    <property type="entry name" value="Jelly Rolls"/>
    <property type="match status" value="1"/>
</dbReference>
<comment type="caution">
    <text evidence="2">The sequence shown here is derived from an EMBL/GenBank/DDBJ whole genome shotgun (WGS) entry which is preliminary data.</text>
</comment>
<name>A0A0K9HM72_GEOSE</name>
<protein>
    <recommendedName>
        <fullName evidence="1">Pirin C-terminal domain-containing protein</fullName>
    </recommendedName>
</protein>
<sequence>MLFFSRHNRGEETELNVTAPRKTRLLLYAGEPVNEPVVAYGPFVMNTPEQIREAIRDYQEGRFGRKWKGKSRFVVWLFLFCYHVHKKKPLGCSRRT</sequence>
<evidence type="ECO:0000313" key="3">
    <source>
        <dbReference type="Proteomes" id="UP000075517"/>
    </source>
</evidence>
<organism evidence="2 3">
    <name type="scientific">Geobacillus stearothermophilus</name>
    <name type="common">Bacillus stearothermophilus</name>
    <dbReference type="NCBI Taxonomy" id="1422"/>
    <lineage>
        <taxon>Bacteria</taxon>
        <taxon>Bacillati</taxon>
        <taxon>Bacillota</taxon>
        <taxon>Bacilli</taxon>
        <taxon>Bacillales</taxon>
        <taxon>Anoxybacillaceae</taxon>
        <taxon>Geobacillus</taxon>
    </lineage>
</organism>
<dbReference type="Pfam" id="PF05726">
    <property type="entry name" value="Pirin_C"/>
    <property type="match status" value="1"/>
</dbReference>
<feature type="domain" description="Pirin C-terminal" evidence="1">
    <location>
        <begin position="10"/>
        <end position="64"/>
    </location>
</feature>
<dbReference type="SUPFAM" id="SSF51182">
    <property type="entry name" value="RmlC-like cupins"/>
    <property type="match status" value="1"/>
</dbReference>
<dbReference type="AlphaFoldDB" id="A0A0K9HM72"/>
<dbReference type="PANTHER" id="PTHR43594:SF1">
    <property type="entry name" value="QUERCETIN 2,3-DIOXYGENASE PA2418-RELATED"/>
    <property type="match status" value="1"/>
</dbReference>
<dbReference type="PANTHER" id="PTHR43594">
    <property type="entry name" value="QUERCETIN 2,3-DIOXYGENASE"/>
    <property type="match status" value="1"/>
</dbReference>
<accession>A0A0K9HM72</accession>
<dbReference type="InterPro" id="IPR014710">
    <property type="entry name" value="RmlC-like_jellyroll"/>
</dbReference>
<dbReference type="EMBL" id="LQYY01000013">
    <property type="protein sequence ID" value="KYD35152.1"/>
    <property type="molecule type" value="Genomic_DNA"/>
</dbReference>
<evidence type="ECO:0000259" key="1">
    <source>
        <dbReference type="Pfam" id="PF05726"/>
    </source>
</evidence>
<gene>
    <name evidence="2" type="ORF">B4114_1438</name>
</gene>
<dbReference type="InterPro" id="IPR008778">
    <property type="entry name" value="Pirin_C_dom"/>
</dbReference>
<dbReference type="PATRIC" id="fig|1422.15.peg.1706"/>
<dbReference type="InterPro" id="IPR053186">
    <property type="entry name" value="QDO-related"/>
</dbReference>
<reference evidence="2 3" key="1">
    <citation type="submission" date="2016-01" db="EMBL/GenBank/DDBJ databases">
        <title>Draft Genome Sequences of Seven Thermophilic Sporeformers Isolated from Foods.</title>
        <authorList>
            <person name="Berendsen E.M."/>
            <person name="Wells-Bennik M.H."/>
            <person name="Krawcyk A.O."/>
            <person name="De Jong A."/>
            <person name="Holsappel S."/>
            <person name="Eijlander R.T."/>
            <person name="Kuipers O.P."/>
        </authorList>
    </citation>
    <scope>NUCLEOTIDE SEQUENCE [LARGE SCALE GENOMIC DNA]</scope>
    <source>
        <strain evidence="2 3">B4114</strain>
    </source>
</reference>
<evidence type="ECO:0000313" key="2">
    <source>
        <dbReference type="EMBL" id="KYD35152.1"/>
    </source>
</evidence>
<dbReference type="InterPro" id="IPR011051">
    <property type="entry name" value="RmlC_Cupin_sf"/>
</dbReference>